<protein>
    <submittedName>
        <fullName evidence="2">413_t:CDS:1</fullName>
    </submittedName>
</protein>
<keyword evidence="3" id="KW-1185">Reference proteome</keyword>
<dbReference type="Proteomes" id="UP000789396">
    <property type="component" value="Unassembled WGS sequence"/>
</dbReference>
<evidence type="ECO:0000313" key="3">
    <source>
        <dbReference type="Proteomes" id="UP000789396"/>
    </source>
</evidence>
<dbReference type="AlphaFoldDB" id="A0A9N8W7Y3"/>
<accession>A0A9N8W7Y3</accession>
<dbReference type="EMBL" id="CAJVPZ010000952">
    <property type="protein sequence ID" value="CAG8480506.1"/>
    <property type="molecule type" value="Genomic_DNA"/>
</dbReference>
<feature type="coiled-coil region" evidence="1">
    <location>
        <begin position="38"/>
        <end position="69"/>
    </location>
</feature>
<reference evidence="2" key="1">
    <citation type="submission" date="2021-06" db="EMBL/GenBank/DDBJ databases">
        <authorList>
            <person name="Kallberg Y."/>
            <person name="Tangrot J."/>
            <person name="Rosling A."/>
        </authorList>
    </citation>
    <scope>NUCLEOTIDE SEQUENCE</scope>
    <source>
        <strain evidence="2">IN212</strain>
    </source>
</reference>
<comment type="caution">
    <text evidence="2">The sequence shown here is derived from an EMBL/GenBank/DDBJ whole genome shotgun (WGS) entry which is preliminary data.</text>
</comment>
<evidence type="ECO:0000313" key="2">
    <source>
        <dbReference type="EMBL" id="CAG8480506.1"/>
    </source>
</evidence>
<proteinExistence type="predicted"/>
<keyword evidence="1" id="KW-0175">Coiled coil</keyword>
<evidence type="ECO:0000256" key="1">
    <source>
        <dbReference type="SAM" id="Coils"/>
    </source>
</evidence>
<dbReference type="OrthoDB" id="2423760at2759"/>
<name>A0A9N8W7Y3_9GLOM</name>
<sequence length="291" mass="33445">MPTYSILESQNENISELISDLSFSTLNRLNGEGAGEMELELREEIEEMELKLEDEIEKMELELGEEADEQQLMSYTTINSLDETSDILADIEFDEDCELGEGSSNDRSIPEIASVSCYDELMQEMFTLRVHIVSVSGDIPALSKVMCVSGHNAYSGCRYCYFSGMYSEKSRHVYFPLSPPRGYKDITKTECKSKNDRHKIEHETGVNGHSILFELSSIDFPASFLVDIMYALFENVAQHMLCHFIGKFYNNENLNNTEYKISTHNWDKIRKIIENNRKMMLLEFGRPLINI</sequence>
<gene>
    <name evidence="2" type="ORF">RFULGI_LOCUS1519</name>
</gene>
<organism evidence="2 3">
    <name type="scientific">Racocetra fulgida</name>
    <dbReference type="NCBI Taxonomy" id="60492"/>
    <lineage>
        <taxon>Eukaryota</taxon>
        <taxon>Fungi</taxon>
        <taxon>Fungi incertae sedis</taxon>
        <taxon>Mucoromycota</taxon>
        <taxon>Glomeromycotina</taxon>
        <taxon>Glomeromycetes</taxon>
        <taxon>Diversisporales</taxon>
        <taxon>Gigasporaceae</taxon>
        <taxon>Racocetra</taxon>
    </lineage>
</organism>